<proteinExistence type="predicted"/>
<gene>
    <name evidence="1" type="ORF">D515_00914</name>
</gene>
<name>R1IXQ5_9GAMM</name>
<comment type="caution">
    <text evidence="1">The sequence shown here is derived from an EMBL/GenBank/DDBJ whole genome shotgun (WGS) entry which is preliminary data.</text>
</comment>
<evidence type="ECO:0000313" key="1">
    <source>
        <dbReference type="EMBL" id="EOD80090.1"/>
    </source>
</evidence>
<accession>R1IXQ5</accession>
<dbReference type="EMBL" id="ANFM02000015">
    <property type="protein sequence ID" value="EOD80090.1"/>
    <property type="molecule type" value="Genomic_DNA"/>
</dbReference>
<protein>
    <submittedName>
        <fullName evidence="1">Uncharacterized protein</fullName>
    </submittedName>
</protein>
<dbReference type="Proteomes" id="UP000011223">
    <property type="component" value="Unassembled WGS sequence"/>
</dbReference>
<dbReference type="AlphaFoldDB" id="R1IXQ5"/>
<evidence type="ECO:0000313" key="2">
    <source>
        <dbReference type="Proteomes" id="UP000011223"/>
    </source>
</evidence>
<keyword evidence="2" id="KW-1185">Reference proteome</keyword>
<reference evidence="1 2" key="1">
    <citation type="journal article" date="2014" name="PLoS ONE">
        <title>Grimontia indica AK16(T), sp. nov., Isolated from a Seawater Sample Reports the Presence of Pathogenic Genes Similar to Vibrio Genus.</title>
        <authorList>
            <person name="Singh A."/>
            <person name="Vaidya B."/>
            <person name="Khatri I."/>
            <person name="Srinivas T.N."/>
            <person name="Subramanian S."/>
            <person name="Korpole S."/>
            <person name="Pinnaka A.K."/>
        </authorList>
    </citation>
    <scope>NUCLEOTIDE SEQUENCE [LARGE SCALE GENOMIC DNA]</scope>
    <source>
        <strain evidence="1 2">AK16</strain>
    </source>
</reference>
<organism evidence="1 2">
    <name type="scientific">Grimontia indica</name>
    <dbReference type="NCBI Taxonomy" id="1056512"/>
    <lineage>
        <taxon>Bacteria</taxon>
        <taxon>Pseudomonadati</taxon>
        <taxon>Pseudomonadota</taxon>
        <taxon>Gammaproteobacteria</taxon>
        <taxon>Vibrionales</taxon>
        <taxon>Vibrionaceae</taxon>
        <taxon>Grimontia</taxon>
    </lineage>
</organism>
<sequence>MVSPTAAKKYNPKVIEECCCTIDSIAHALAVDSMQVRGIEMLNIQKAFA</sequence>